<dbReference type="RefSeq" id="WP_344619135.1">
    <property type="nucleotide sequence ID" value="NZ_BAAARV010000094.1"/>
</dbReference>
<evidence type="ECO:0000256" key="4">
    <source>
        <dbReference type="ARBA" id="ARBA00022989"/>
    </source>
</evidence>
<keyword evidence="4 7" id="KW-1133">Transmembrane helix</keyword>
<dbReference type="NCBIfam" id="TIGR00374">
    <property type="entry name" value="flippase-like domain"/>
    <property type="match status" value="1"/>
</dbReference>
<sequence>MSPRRKTVLRVAGLLVVLTVAALTLQRSLPDFGQTLDALRAARPWWLVLAAAAEMTSLRHFALQQRRLLAGFGVRMSVPRALAVTFTRSAISFSLPAGSAVSAGFAFRQFRTAGASRRTAGAVAVLASVISGVALLVMYGAVVLIPRGGAKGNADTLVFVLSLLVIAGTVFGIDYFVAPRRPGRPVIDEAEPEPQLTGGWWARGLGAAGRTLADLRRLPRRAWVLSLVHATVNWGLDLACLAATAAAFGIDVSLVRLATVYLTVQLVRQIPLSPGGIGVVEVALLAGLVSAGAGHAPAAAAMLVYRLLSCWMIIPLGLLTYGILRRGESPGGSPSVEPPVLAGSRKPG</sequence>
<organism evidence="8 9">
    <name type="scientific">Dactylosporangium salmoneum</name>
    <dbReference type="NCBI Taxonomy" id="53361"/>
    <lineage>
        <taxon>Bacteria</taxon>
        <taxon>Bacillati</taxon>
        <taxon>Actinomycetota</taxon>
        <taxon>Actinomycetes</taxon>
        <taxon>Micromonosporales</taxon>
        <taxon>Micromonosporaceae</taxon>
        <taxon>Dactylosporangium</taxon>
    </lineage>
</organism>
<keyword evidence="2" id="KW-1003">Cell membrane</keyword>
<evidence type="ECO:0000256" key="5">
    <source>
        <dbReference type="ARBA" id="ARBA00023136"/>
    </source>
</evidence>
<accession>A0ABP5URP9</accession>
<name>A0ABP5URP9_9ACTN</name>
<evidence type="ECO:0000256" key="3">
    <source>
        <dbReference type="ARBA" id="ARBA00022692"/>
    </source>
</evidence>
<gene>
    <name evidence="8" type="ORF">GCM10010170_093230</name>
</gene>
<keyword evidence="3 7" id="KW-0812">Transmembrane</keyword>
<dbReference type="PANTHER" id="PTHR39087:SF2">
    <property type="entry name" value="UPF0104 MEMBRANE PROTEIN MJ1595"/>
    <property type="match status" value="1"/>
</dbReference>
<feature type="transmembrane region" description="Helical" evidence="7">
    <location>
        <begin position="119"/>
        <end position="145"/>
    </location>
</feature>
<feature type="transmembrane region" description="Helical" evidence="7">
    <location>
        <begin position="86"/>
        <end position="107"/>
    </location>
</feature>
<dbReference type="Proteomes" id="UP001501444">
    <property type="component" value="Unassembled WGS sequence"/>
</dbReference>
<evidence type="ECO:0000256" key="2">
    <source>
        <dbReference type="ARBA" id="ARBA00022475"/>
    </source>
</evidence>
<dbReference type="EMBL" id="BAAARV010000094">
    <property type="protein sequence ID" value="GAA2384014.1"/>
    <property type="molecule type" value="Genomic_DNA"/>
</dbReference>
<feature type="region of interest" description="Disordered" evidence="6">
    <location>
        <begin position="329"/>
        <end position="348"/>
    </location>
</feature>
<feature type="transmembrane region" description="Helical" evidence="7">
    <location>
        <begin position="157"/>
        <end position="177"/>
    </location>
</feature>
<evidence type="ECO:0000313" key="9">
    <source>
        <dbReference type="Proteomes" id="UP001501444"/>
    </source>
</evidence>
<proteinExistence type="predicted"/>
<protein>
    <submittedName>
        <fullName evidence="8">YbhN family protein</fullName>
    </submittedName>
</protein>
<feature type="compositionally biased region" description="Low complexity" evidence="6">
    <location>
        <begin position="331"/>
        <end position="340"/>
    </location>
</feature>
<evidence type="ECO:0000313" key="8">
    <source>
        <dbReference type="EMBL" id="GAA2384014.1"/>
    </source>
</evidence>
<dbReference type="Pfam" id="PF03706">
    <property type="entry name" value="LPG_synthase_TM"/>
    <property type="match status" value="1"/>
</dbReference>
<keyword evidence="5 7" id="KW-0472">Membrane</keyword>
<evidence type="ECO:0000256" key="1">
    <source>
        <dbReference type="ARBA" id="ARBA00004651"/>
    </source>
</evidence>
<reference evidence="9" key="1">
    <citation type="journal article" date="2019" name="Int. J. Syst. Evol. Microbiol.">
        <title>The Global Catalogue of Microorganisms (GCM) 10K type strain sequencing project: providing services to taxonomists for standard genome sequencing and annotation.</title>
        <authorList>
            <consortium name="The Broad Institute Genomics Platform"/>
            <consortium name="The Broad Institute Genome Sequencing Center for Infectious Disease"/>
            <person name="Wu L."/>
            <person name="Ma J."/>
        </authorList>
    </citation>
    <scope>NUCLEOTIDE SEQUENCE [LARGE SCALE GENOMIC DNA]</scope>
    <source>
        <strain evidence="9">JCM 3272</strain>
    </source>
</reference>
<feature type="transmembrane region" description="Helical" evidence="7">
    <location>
        <begin position="303"/>
        <end position="324"/>
    </location>
</feature>
<comment type="subcellular location">
    <subcellularLocation>
        <location evidence="1">Cell membrane</location>
        <topology evidence="1">Multi-pass membrane protein</topology>
    </subcellularLocation>
</comment>
<evidence type="ECO:0000256" key="7">
    <source>
        <dbReference type="SAM" id="Phobius"/>
    </source>
</evidence>
<evidence type="ECO:0000256" key="6">
    <source>
        <dbReference type="SAM" id="MobiDB-lite"/>
    </source>
</evidence>
<feature type="transmembrane region" description="Helical" evidence="7">
    <location>
        <begin position="270"/>
        <end position="291"/>
    </location>
</feature>
<dbReference type="PANTHER" id="PTHR39087">
    <property type="entry name" value="UPF0104 MEMBRANE PROTEIN MJ1595"/>
    <property type="match status" value="1"/>
</dbReference>
<feature type="transmembrane region" description="Helical" evidence="7">
    <location>
        <begin position="222"/>
        <end position="250"/>
    </location>
</feature>
<comment type="caution">
    <text evidence="8">The sequence shown here is derived from an EMBL/GenBank/DDBJ whole genome shotgun (WGS) entry which is preliminary data.</text>
</comment>
<dbReference type="InterPro" id="IPR022791">
    <property type="entry name" value="L-PG_synthase/AglD"/>
</dbReference>
<keyword evidence="9" id="KW-1185">Reference proteome</keyword>